<evidence type="ECO:0000313" key="2">
    <source>
        <dbReference type="EMBL" id="MCS7483370.1"/>
    </source>
</evidence>
<dbReference type="EMBL" id="JANYMP010000031">
    <property type="protein sequence ID" value="MCS7483370.1"/>
    <property type="molecule type" value="Genomic_DNA"/>
</dbReference>
<gene>
    <name evidence="2" type="ORF">NZH93_41545</name>
</gene>
<sequence length="75" mass="7972">MTSALIVLAVLALVGYSLERNNSKQSGPHARLAGSNDVQDLDLVRMTADLRAASPAESTITTRRAPHFRGAGVRV</sequence>
<dbReference type="RefSeq" id="WP_259628829.1">
    <property type="nucleotide sequence ID" value="NZ_JANYMP010000031.1"/>
</dbReference>
<evidence type="ECO:0000313" key="3">
    <source>
        <dbReference type="Proteomes" id="UP001141259"/>
    </source>
</evidence>
<comment type="caution">
    <text evidence="2">The sequence shown here is derived from an EMBL/GenBank/DDBJ whole genome shotgun (WGS) entry which is preliminary data.</text>
</comment>
<organism evidence="2 3">
    <name type="scientific">Umezawaea endophytica</name>
    <dbReference type="NCBI Taxonomy" id="1654476"/>
    <lineage>
        <taxon>Bacteria</taxon>
        <taxon>Bacillati</taxon>
        <taxon>Actinomycetota</taxon>
        <taxon>Actinomycetes</taxon>
        <taxon>Pseudonocardiales</taxon>
        <taxon>Pseudonocardiaceae</taxon>
        <taxon>Umezawaea</taxon>
    </lineage>
</organism>
<proteinExistence type="predicted"/>
<accession>A0A9X2VUY0</accession>
<dbReference type="Proteomes" id="UP001141259">
    <property type="component" value="Unassembled WGS sequence"/>
</dbReference>
<feature type="region of interest" description="Disordered" evidence="1">
    <location>
        <begin position="55"/>
        <end position="75"/>
    </location>
</feature>
<reference evidence="2" key="1">
    <citation type="submission" date="2022-08" db="EMBL/GenBank/DDBJ databases">
        <authorList>
            <person name="Tistechok S."/>
            <person name="Samborskyy M."/>
            <person name="Roman I."/>
        </authorList>
    </citation>
    <scope>NUCLEOTIDE SEQUENCE</scope>
    <source>
        <strain evidence="2">DSM 103496</strain>
    </source>
</reference>
<dbReference type="AlphaFoldDB" id="A0A9X2VUY0"/>
<name>A0A9X2VUY0_9PSEU</name>
<protein>
    <submittedName>
        <fullName evidence="2">Uncharacterized protein</fullName>
    </submittedName>
</protein>
<keyword evidence="3" id="KW-1185">Reference proteome</keyword>
<evidence type="ECO:0000256" key="1">
    <source>
        <dbReference type="SAM" id="MobiDB-lite"/>
    </source>
</evidence>